<evidence type="ECO:0000259" key="15">
    <source>
        <dbReference type="PROSITE" id="PS51747"/>
    </source>
</evidence>
<dbReference type="NCBIfam" id="TIGR01354">
    <property type="entry name" value="cyt_deam_tetra"/>
    <property type="match status" value="1"/>
</dbReference>
<reference evidence="16 17" key="1">
    <citation type="submission" date="2013-06" db="EMBL/GenBank/DDBJ databases">
        <title>Rumen cellulosomics: divergent fiber-degrading strategies revealed by comparative genome-wide analysis of six Ruminococcal strains.</title>
        <authorList>
            <person name="Dassa B."/>
            <person name="Borovok I."/>
            <person name="Lamed R."/>
            <person name="Flint H."/>
            <person name="Yeoman C.J."/>
            <person name="White B."/>
            <person name="Bayer E.A."/>
        </authorList>
    </citation>
    <scope>NUCLEOTIDE SEQUENCE [LARGE SCALE GENOMIC DNA]</scope>
    <source>
        <strain evidence="16 17">SY3</strain>
    </source>
</reference>
<keyword evidence="8 13" id="KW-0862">Zinc</keyword>
<dbReference type="Gene3D" id="3.40.140.10">
    <property type="entry name" value="Cytidine Deaminase, domain 2"/>
    <property type="match status" value="1"/>
</dbReference>
<evidence type="ECO:0000256" key="6">
    <source>
        <dbReference type="ARBA" id="ARBA00022723"/>
    </source>
</evidence>
<evidence type="ECO:0000256" key="14">
    <source>
        <dbReference type="RuleBase" id="RU364006"/>
    </source>
</evidence>
<dbReference type="AlphaFoldDB" id="A0A011V0Q7"/>
<dbReference type="GO" id="GO:0008270">
    <property type="term" value="F:zinc ion binding"/>
    <property type="evidence" value="ECO:0007669"/>
    <property type="project" value="UniProtKB-UniRule"/>
</dbReference>
<feature type="binding site" evidence="13">
    <location>
        <position position="53"/>
    </location>
    <ligand>
        <name>Zn(2+)</name>
        <dbReference type="ChEBI" id="CHEBI:29105"/>
        <note>catalytic</note>
    </ligand>
</feature>
<comment type="catalytic activity">
    <reaction evidence="11 14">
        <text>cytidine + H2O + H(+) = uridine + NH4(+)</text>
        <dbReference type="Rhea" id="RHEA:16069"/>
        <dbReference type="ChEBI" id="CHEBI:15377"/>
        <dbReference type="ChEBI" id="CHEBI:15378"/>
        <dbReference type="ChEBI" id="CHEBI:16704"/>
        <dbReference type="ChEBI" id="CHEBI:17562"/>
        <dbReference type="ChEBI" id="CHEBI:28938"/>
        <dbReference type="EC" id="3.5.4.5"/>
    </reaction>
</comment>
<name>A0A011V0Q7_RUMAL</name>
<keyword evidence="6 13" id="KW-0479">Metal-binding</keyword>
<comment type="catalytic activity">
    <reaction evidence="10 14">
        <text>2'-deoxycytidine + H2O + H(+) = 2'-deoxyuridine + NH4(+)</text>
        <dbReference type="Rhea" id="RHEA:13433"/>
        <dbReference type="ChEBI" id="CHEBI:15377"/>
        <dbReference type="ChEBI" id="CHEBI:15378"/>
        <dbReference type="ChEBI" id="CHEBI:15698"/>
        <dbReference type="ChEBI" id="CHEBI:16450"/>
        <dbReference type="ChEBI" id="CHEBI:28938"/>
        <dbReference type="EC" id="3.5.4.5"/>
    </reaction>
</comment>
<dbReference type="FunFam" id="3.40.140.10:FF:000008">
    <property type="entry name" value="Cytidine deaminase"/>
    <property type="match status" value="1"/>
</dbReference>
<dbReference type="InterPro" id="IPR006262">
    <property type="entry name" value="Cyt_deam_tetra"/>
</dbReference>
<keyword evidence="17" id="KW-1185">Reference proteome</keyword>
<evidence type="ECO:0000256" key="11">
    <source>
        <dbReference type="ARBA" id="ARBA00049558"/>
    </source>
</evidence>
<dbReference type="SUPFAM" id="SSF53927">
    <property type="entry name" value="Cytidine deaminase-like"/>
    <property type="match status" value="1"/>
</dbReference>
<dbReference type="GO" id="GO:0055086">
    <property type="term" value="P:nucleobase-containing small molecule metabolic process"/>
    <property type="evidence" value="ECO:0007669"/>
    <property type="project" value="UniProtKB-ARBA"/>
</dbReference>
<evidence type="ECO:0000313" key="16">
    <source>
        <dbReference type="EMBL" id="EXM39037.1"/>
    </source>
</evidence>
<comment type="similarity">
    <text evidence="3 14">Belongs to the cytidine and deoxycytidylate deaminase family.</text>
</comment>
<dbReference type="InterPro" id="IPR016192">
    <property type="entry name" value="APOBEC/CMP_deaminase_Zn-bd"/>
</dbReference>
<proteinExistence type="inferred from homology"/>
<dbReference type="GO" id="GO:0042802">
    <property type="term" value="F:identical protein binding"/>
    <property type="evidence" value="ECO:0007669"/>
    <property type="project" value="UniProtKB-ARBA"/>
</dbReference>
<protein>
    <recommendedName>
        <fullName evidence="5 14">Cytidine deaminase</fullName>
        <ecNumber evidence="4 14">3.5.4.5</ecNumber>
    </recommendedName>
    <alternativeName>
        <fullName evidence="9 14">Cytidine aminohydrolase</fullName>
    </alternativeName>
</protein>
<gene>
    <name evidence="16" type="ORF">RASY3_12125</name>
</gene>
<evidence type="ECO:0000256" key="8">
    <source>
        <dbReference type="ARBA" id="ARBA00022833"/>
    </source>
</evidence>
<dbReference type="CDD" id="cd01283">
    <property type="entry name" value="cytidine_deaminase"/>
    <property type="match status" value="1"/>
</dbReference>
<dbReference type="NCBIfam" id="NF004064">
    <property type="entry name" value="PRK05578.1"/>
    <property type="match status" value="1"/>
</dbReference>
<feature type="domain" description="CMP/dCMP-type deaminase" evidence="15">
    <location>
        <begin position="1"/>
        <end position="127"/>
    </location>
</feature>
<evidence type="ECO:0000256" key="9">
    <source>
        <dbReference type="ARBA" id="ARBA00032005"/>
    </source>
</evidence>
<dbReference type="InterPro" id="IPR050202">
    <property type="entry name" value="Cyt/Deoxycyt_deaminase"/>
</dbReference>
<dbReference type="PROSITE" id="PS00903">
    <property type="entry name" value="CYT_DCMP_DEAMINASES_1"/>
    <property type="match status" value="1"/>
</dbReference>
<comment type="cofactor">
    <cofactor evidence="1 13 14">
        <name>Zn(2+)</name>
        <dbReference type="ChEBI" id="CHEBI:29105"/>
    </cofactor>
</comment>
<dbReference type="PANTHER" id="PTHR11644">
    <property type="entry name" value="CYTIDINE DEAMINASE"/>
    <property type="match status" value="1"/>
</dbReference>
<dbReference type="RefSeq" id="WP_024858236.1">
    <property type="nucleotide sequence ID" value="NZ_JEOB01000003.1"/>
</dbReference>
<dbReference type="PATRIC" id="fig|1341156.4.peg.2363"/>
<evidence type="ECO:0000256" key="7">
    <source>
        <dbReference type="ARBA" id="ARBA00022801"/>
    </source>
</evidence>
<keyword evidence="7 14" id="KW-0378">Hydrolase</keyword>
<evidence type="ECO:0000313" key="17">
    <source>
        <dbReference type="Proteomes" id="UP000021369"/>
    </source>
</evidence>
<comment type="function">
    <text evidence="2 14">This enzyme scavenges exogenous and endogenous cytidine and 2'-deoxycytidine for UMP synthesis.</text>
</comment>
<feature type="active site" description="Proton donor" evidence="12">
    <location>
        <position position="55"/>
    </location>
</feature>
<dbReference type="GO" id="GO:0005829">
    <property type="term" value="C:cytosol"/>
    <property type="evidence" value="ECO:0007669"/>
    <property type="project" value="TreeGrafter"/>
</dbReference>
<evidence type="ECO:0000256" key="5">
    <source>
        <dbReference type="ARBA" id="ARBA00018266"/>
    </source>
</evidence>
<dbReference type="GO" id="GO:0004126">
    <property type="term" value="F:cytidine deaminase activity"/>
    <property type="evidence" value="ECO:0007669"/>
    <property type="project" value="UniProtKB-UniRule"/>
</dbReference>
<dbReference type="InterPro" id="IPR016193">
    <property type="entry name" value="Cytidine_deaminase-like"/>
</dbReference>
<evidence type="ECO:0000256" key="12">
    <source>
        <dbReference type="PIRSR" id="PIRSR606262-1"/>
    </source>
</evidence>
<evidence type="ECO:0000256" key="13">
    <source>
        <dbReference type="PIRSR" id="PIRSR606262-3"/>
    </source>
</evidence>
<dbReference type="PANTHER" id="PTHR11644:SF2">
    <property type="entry name" value="CYTIDINE DEAMINASE"/>
    <property type="match status" value="1"/>
</dbReference>
<evidence type="ECO:0000256" key="1">
    <source>
        <dbReference type="ARBA" id="ARBA00001947"/>
    </source>
</evidence>
<accession>A0A011V0Q7</accession>
<dbReference type="GO" id="GO:0072527">
    <property type="term" value="P:pyrimidine-containing compound metabolic process"/>
    <property type="evidence" value="ECO:0007669"/>
    <property type="project" value="UniProtKB-ARBA"/>
</dbReference>
<dbReference type="EC" id="3.5.4.5" evidence="4 14"/>
<evidence type="ECO:0000256" key="10">
    <source>
        <dbReference type="ARBA" id="ARBA00049252"/>
    </source>
</evidence>
<comment type="caution">
    <text evidence="16">The sequence shown here is derived from an EMBL/GenBank/DDBJ whole genome shotgun (WGS) entry which is preliminary data.</text>
</comment>
<dbReference type="Pfam" id="PF00383">
    <property type="entry name" value="dCMP_cyt_deam_1"/>
    <property type="match status" value="1"/>
</dbReference>
<dbReference type="EMBL" id="JEOB01000003">
    <property type="protein sequence ID" value="EXM39037.1"/>
    <property type="molecule type" value="Genomic_DNA"/>
</dbReference>
<dbReference type="PROSITE" id="PS51747">
    <property type="entry name" value="CYT_DCMP_DEAMINASES_2"/>
    <property type="match status" value="1"/>
</dbReference>
<dbReference type="Proteomes" id="UP000021369">
    <property type="component" value="Unassembled WGS sequence"/>
</dbReference>
<feature type="binding site" evidence="13">
    <location>
        <position position="93"/>
    </location>
    <ligand>
        <name>Zn(2+)</name>
        <dbReference type="ChEBI" id="CHEBI:29105"/>
        <note>catalytic</note>
    </ligand>
</feature>
<dbReference type="InterPro" id="IPR002125">
    <property type="entry name" value="CMP_dCMP_dom"/>
</dbReference>
<evidence type="ECO:0000256" key="4">
    <source>
        <dbReference type="ARBA" id="ARBA00012783"/>
    </source>
</evidence>
<evidence type="ECO:0000256" key="2">
    <source>
        <dbReference type="ARBA" id="ARBA00003949"/>
    </source>
</evidence>
<sequence>MENKELLELAIEAAQNSYCAYSGFSVGAALLTEDGRIFTGCNVENSSFSLTICAERTAIFKAVSEGCKKFKAIAIVGGAEGNFSHPCCPCGACLQVMSEFCDDDFSIILTNGEFTLGEFLPMRFELN</sequence>
<organism evidence="16 17">
    <name type="scientific">Ruminococcus albus SY3</name>
    <dbReference type="NCBI Taxonomy" id="1341156"/>
    <lineage>
        <taxon>Bacteria</taxon>
        <taxon>Bacillati</taxon>
        <taxon>Bacillota</taxon>
        <taxon>Clostridia</taxon>
        <taxon>Eubacteriales</taxon>
        <taxon>Oscillospiraceae</taxon>
        <taxon>Ruminococcus</taxon>
    </lineage>
</organism>
<dbReference type="OrthoDB" id="9795347at2"/>
<feature type="binding site" evidence="13">
    <location>
        <position position="90"/>
    </location>
    <ligand>
        <name>Zn(2+)</name>
        <dbReference type="ChEBI" id="CHEBI:29105"/>
        <note>catalytic</note>
    </ligand>
</feature>
<evidence type="ECO:0000256" key="3">
    <source>
        <dbReference type="ARBA" id="ARBA00006576"/>
    </source>
</evidence>